<sequence>MPVEICTAEARHKDWLIAHDNTVDQAWVERCIALGEYLIAEREHQPVGFLRWSRFWGKIPYMDMIRVEPSQQRCGIGMLLLGELQNIAVLHGAEIVMTSCETGEQEPLAWHLRQGFARTGEVNFPTVQDASEVFLVKRL</sequence>
<dbReference type="InterPro" id="IPR016181">
    <property type="entry name" value="Acyl_CoA_acyltransferase"/>
</dbReference>
<gene>
    <name evidence="2" type="ORF">RB602_07385</name>
</gene>
<evidence type="ECO:0000313" key="3">
    <source>
        <dbReference type="Proteomes" id="UP001302429"/>
    </source>
</evidence>
<dbReference type="EMBL" id="CP136594">
    <property type="protein sequence ID" value="WOE76529.1"/>
    <property type="molecule type" value="Genomic_DNA"/>
</dbReference>
<dbReference type="RefSeq" id="WP_317084300.1">
    <property type="nucleotide sequence ID" value="NZ_CP136594.1"/>
</dbReference>
<evidence type="ECO:0000313" key="2">
    <source>
        <dbReference type="EMBL" id="WOE76529.1"/>
    </source>
</evidence>
<dbReference type="Pfam" id="PF00583">
    <property type="entry name" value="Acetyltransf_1"/>
    <property type="match status" value="1"/>
</dbReference>
<dbReference type="InterPro" id="IPR000182">
    <property type="entry name" value="GNAT_dom"/>
</dbReference>
<dbReference type="KEGG" id="acoa:RB602_07385"/>
<protein>
    <submittedName>
        <fullName evidence="2">GNAT family N-acetyltransferase</fullName>
    </submittedName>
</protein>
<dbReference type="PROSITE" id="PS51186">
    <property type="entry name" value="GNAT"/>
    <property type="match status" value="1"/>
</dbReference>
<proteinExistence type="predicted"/>
<dbReference type="AlphaFoldDB" id="A0AA97F8Q5"/>
<organism evidence="2 3">
    <name type="scientific">Alterisphingorhabdus coralli</name>
    <dbReference type="NCBI Taxonomy" id="3071408"/>
    <lineage>
        <taxon>Bacteria</taxon>
        <taxon>Pseudomonadati</taxon>
        <taxon>Pseudomonadota</taxon>
        <taxon>Alphaproteobacteria</taxon>
        <taxon>Sphingomonadales</taxon>
        <taxon>Sphingomonadaceae</taxon>
        <taxon>Alterisphingorhabdus (ex Yan et al. 2024)</taxon>
    </lineage>
</organism>
<feature type="domain" description="N-acetyltransferase" evidence="1">
    <location>
        <begin position="1"/>
        <end position="139"/>
    </location>
</feature>
<dbReference type="Gene3D" id="3.40.630.30">
    <property type="match status" value="1"/>
</dbReference>
<dbReference type="SUPFAM" id="SSF55729">
    <property type="entry name" value="Acyl-CoA N-acyltransferases (Nat)"/>
    <property type="match status" value="1"/>
</dbReference>
<dbReference type="Proteomes" id="UP001302429">
    <property type="component" value="Chromosome"/>
</dbReference>
<name>A0AA97F8Q5_9SPHN</name>
<dbReference type="GO" id="GO:0016747">
    <property type="term" value="F:acyltransferase activity, transferring groups other than amino-acyl groups"/>
    <property type="evidence" value="ECO:0007669"/>
    <property type="project" value="InterPro"/>
</dbReference>
<reference evidence="2 3" key="1">
    <citation type="submission" date="2023-10" db="EMBL/GenBank/DDBJ databases">
        <title>Complete genome sequence of a Sphingomonadaceae bacterium.</title>
        <authorList>
            <person name="Yan C."/>
        </authorList>
    </citation>
    <scope>NUCLEOTIDE SEQUENCE [LARGE SCALE GENOMIC DNA]</scope>
    <source>
        <strain evidence="2 3">SCSIO 66989</strain>
    </source>
</reference>
<dbReference type="CDD" id="cd04301">
    <property type="entry name" value="NAT_SF"/>
    <property type="match status" value="1"/>
</dbReference>
<evidence type="ECO:0000259" key="1">
    <source>
        <dbReference type="PROSITE" id="PS51186"/>
    </source>
</evidence>
<accession>A0AA97F8Q5</accession>
<keyword evidence="3" id="KW-1185">Reference proteome</keyword>